<comment type="subcellular location">
    <subcellularLocation>
        <location evidence="10">Cytoplasm</location>
    </subcellularLocation>
</comment>
<dbReference type="PANTHER" id="PTHR30004">
    <property type="entry name" value="4-HYDROXYTHREONINE-4-PHOSPHATE DEHYDROGENASE"/>
    <property type="match status" value="1"/>
</dbReference>
<organism evidence="11 12">
    <name type="scientific">Candidatus Desulfobacillus denitrificans</name>
    <dbReference type="NCBI Taxonomy" id="2608985"/>
    <lineage>
        <taxon>Bacteria</taxon>
        <taxon>Pseudomonadati</taxon>
        <taxon>Pseudomonadota</taxon>
        <taxon>Betaproteobacteria</taxon>
        <taxon>Candidatus Desulfobacillus</taxon>
    </lineage>
</organism>
<dbReference type="HAMAP" id="MF_00536">
    <property type="entry name" value="PdxA"/>
    <property type="match status" value="1"/>
</dbReference>
<reference evidence="11" key="1">
    <citation type="journal article" name="DNA Res.">
        <title>The physiological potential of anammox bacteria as revealed by their core genome structure.</title>
        <authorList>
            <person name="Okubo T."/>
            <person name="Toyoda A."/>
            <person name="Fukuhara K."/>
            <person name="Uchiyama I."/>
            <person name="Harigaya Y."/>
            <person name="Kuroiwa M."/>
            <person name="Suzuki T."/>
            <person name="Murakami Y."/>
            <person name="Suwa Y."/>
            <person name="Takami H."/>
        </authorList>
    </citation>
    <scope>NUCLEOTIDE SEQUENCE</scope>
    <source>
        <strain evidence="11">317325-3</strain>
    </source>
</reference>
<evidence type="ECO:0000256" key="5">
    <source>
        <dbReference type="ARBA" id="ARBA00022857"/>
    </source>
</evidence>
<dbReference type="GO" id="GO:0050570">
    <property type="term" value="F:4-hydroxythreonine-4-phosphate dehydrogenase activity"/>
    <property type="evidence" value="ECO:0007669"/>
    <property type="project" value="UniProtKB-UniRule"/>
</dbReference>
<keyword evidence="6 10" id="KW-0560">Oxidoreductase</keyword>
<feature type="binding site" evidence="10">
    <location>
        <position position="258"/>
    </location>
    <ligand>
        <name>substrate</name>
    </ligand>
</feature>
<evidence type="ECO:0000256" key="6">
    <source>
        <dbReference type="ARBA" id="ARBA00023002"/>
    </source>
</evidence>
<feature type="binding site" evidence="10">
    <location>
        <position position="250"/>
    </location>
    <ligand>
        <name>a divalent metal cation</name>
        <dbReference type="ChEBI" id="CHEBI:60240"/>
        <note>ligand shared between dimeric partners</note>
    </ligand>
</feature>
<evidence type="ECO:0000256" key="8">
    <source>
        <dbReference type="ARBA" id="ARBA00023096"/>
    </source>
</evidence>
<feature type="binding site" evidence="10">
    <location>
        <position position="276"/>
    </location>
    <ligand>
        <name>substrate</name>
    </ligand>
</feature>
<keyword evidence="9 10" id="KW-0170">Cobalt</keyword>
<evidence type="ECO:0000256" key="9">
    <source>
        <dbReference type="ARBA" id="ARBA00023285"/>
    </source>
</evidence>
<keyword evidence="8 10" id="KW-0664">Pyridoxine biosynthesis</keyword>
<comment type="pathway">
    <text evidence="10">Cofactor biosynthesis; pyridoxine 5'-phosphate biosynthesis; pyridoxine 5'-phosphate from D-erythrose 4-phosphate: step 4/5.</text>
</comment>
<dbReference type="EMBL" id="AP021857">
    <property type="protein sequence ID" value="BBO21809.1"/>
    <property type="molecule type" value="Genomic_DNA"/>
</dbReference>
<feature type="binding site" evidence="10">
    <location>
        <position position="267"/>
    </location>
    <ligand>
        <name>substrate</name>
    </ligand>
</feature>
<feature type="binding site" evidence="10">
    <location>
        <position position="120"/>
    </location>
    <ligand>
        <name>substrate</name>
    </ligand>
</feature>
<sequence>MQPPLVIAVTSGEPAGIGPEICLRLSGRECAARVVVLGDRSLFAARAERLGLACDGLDVLHVPLRRTAQAGRLDAGNAPYVLEMLDRALAGCRSGEFAAMVTAPVHKGIINEAGIPFTGHTEYLAEKTGTPRVVMMLAGAGLRVALATTHLPLKEVPTAITQPNLEATIRILHADLVGKFGIARPRILVAGLNPHAGEGGHIGREEIEVIAPVLEKLRGEGMDLVGPLPADTLFTRGVLDGTDAQLAMYHDQGLAVLKYAAFEDGINITLGLPIIRTSVDHGTALDLAGSGRADPRSLFAAVDLAAELARRR</sequence>
<dbReference type="GO" id="GO:0042823">
    <property type="term" value="P:pyridoxal phosphate biosynthetic process"/>
    <property type="evidence" value="ECO:0007669"/>
    <property type="project" value="UniProtKB-UniRule"/>
</dbReference>
<comment type="subunit">
    <text evidence="10">Homodimer.</text>
</comment>
<dbReference type="GO" id="GO:0000287">
    <property type="term" value="F:magnesium ion binding"/>
    <property type="evidence" value="ECO:0007669"/>
    <property type="project" value="UniProtKB-UniRule"/>
</dbReference>
<dbReference type="UniPathway" id="UPA00244">
    <property type="reaction ID" value="UER00312"/>
</dbReference>
<name>A0A809R2L3_9PROT</name>
<comment type="miscellaneous">
    <text evidence="10">The active site is located at the dimer interface.</text>
</comment>
<keyword evidence="4 10" id="KW-0460">Magnesium</keyword>
<evidence type="ECO:0000256" key="10">
    <source>
        <dbReference type="HAMAP-Rule" id="MF_00536"/>
    </source>
</evidence>
<evidence type="ECO:0000256" key="2">
    <source>
        <dbReference type="ARBA" id="ARBA00022723"/>
    </source>
</evidence>
<comment type="similarity">
    <text evidence="10">Belongs to the PdxA family.</text>
</comment>
<dbReference type="NCBIfam" id="TIGR00557">
    <property type="entry name" value="pdxA"/>
    <property type="match status" value="1"/>
</dbReference>
<dbReference type="Gene3D" id="3.40.718.10">
    <property type="entry name" value="Isopropylmalate Dehydrogenase"/>
    <property type="match status" value="1"/>
</dbReference>
<dbReference type="EC" id="1.1.1.262" evidence="10"/>
<dbReference type="KEGG" id="ddz:DSYM_25080"/>
<keyword evidence="2 10" id="KW-0479">Metal-binding</keyword>
<proteinExistence type="inferred from homology"/>
<dbReference type="SUPFAM" id="SSF53659">
    <property type="entry name" value="Isocitrate/Isopropylmalate dehydrogenase-like"/>
    <property type="match status" value="1"/>
</dbReference>
<dbReference type="GO" id="GO:0008615">
    <property type="term" value="P:pyridoxine biosynthetic process"/>
    <property type="evidence" value="ECO:0007669"/>
    <property type="project" value="UniProtKB-UniRule"/>
</dbReference>
<comment type="cofactor">
    <cofactor evidence="10">
        <name>Zn(2+)</name>
        <dbReference type="ChEBI" id="CHEBI:29105"/>
    </cofactor>
    <cofactor evidence="10">
        <name>Mg(2+)</name>
        <dbReference type="ChEBI" id="CHEBI:18420"/>
    </cofactor>
    <cofactor evidence="10">
        <name>Co(2+)</name>
        <dbReference type="ChEBI" id="CHEBI:48828"/>
    </cofactor>
    <text evidence="10">Binds 1 divalent metal cation per subunit. Can use ions such as Zn(2+), Mg(2+) or Co(2+).</text>
</comment>
<evidence type="ECO:0000256" key="3">
    <source>
        <dbReference type="ARBA" id="ARBA00022833"/>
    </source>
</evidence>
<dbReference type="GO" id="GO:0005737">
    <property type="term" value="C:cytoplasm"/>
    <property type="evidence" value="ECO:0007669"/>
    <property type="project" value="UniProtKB-SubCell"/>
</dbReference>
<protein>
    <recommendedName>
        <fullName evidence="10">4-hydroxythreonine-4-phosphate dehydrogenase</fullName>
        <ecNumber evidence="10">1.1.1.262</ecNumber>
    </recommendedName>
    <alternativeName>
        <fullName evidence="10">4-(phosphohydroxy)-L-threonine dehydrogenase</fullName>
    </alternativeName>
</protein>
<dbReference type="AlphaFoldDB" id="A0A809R2L3"/>
<dbReference type="GO" id="GO:0051287">
    <property type="term" value="F:NAD binding"/>
    <property type="evidence" value="ECO:0007669"/>
    <property type="project" value="InterPro"/>
</dbReference>
<evidence type="ECO:0000256" key="7">
    <source>
        <dbReference type="ARBA" id="ARBA00023027"/>
    </source>
</evidence>
<evidence type="ECO:0000256" key="4">
    <source>
        <dbReference type="ARBA" id="ARBA00022842"/>
    </source>
</evidence>
<dbReference type="InterPro" id="IPR037510">
    <property type="entry name" value="PdxA"/>
</dbReference>
<dbReference type="GO" id="GO:0008270">
    <property type="term" value="F:zinc ion binding"/>
    <property type="evidence" value="ECO:0007669"/>
    <property type="project" value="UniProtKB-UniRule"/>
</dbReference>
<comment type="function">
    <text evidence="10">Catalyzes the NAD(P)-dependent oxidation of 4-(phosphooxy)-L-threonine (HTP) into 2-amino-3-oxo-4-(phosphooxy)butyric acid which spontaneously decarboxylates to form 3-amino-2-oxopropyl phosphate (AHAP).</text>
</comment>
<evidence type="ECO:0000256" key="1">
    <source>
        <dbReference type="ARBA" id="ARBA00022490"/>
    </source>
</evidence>
<evidence type="ECO:0000313" key="12">
    <source>
        <dbReference type="Proteomes" id="UP000662914"/>
    </source>
</evidence>
<dbReference type="GO" id="GO:0050897">
    <property type="term" value="F:cobalt ion binding"/>
    <property type="evidence" value="ECO:0007669"/>
    <property type="project" value="UniProtKB-UniRule"/>
</dbReference>
<evidence type="ECO:0000313" key="11">
    <source>
        <dbReference type="EMBL" id="BBO21809.1"/>
    </source>
</evidence>
<dbReference type="Pfam" id="PF04166">
    <property type="entry name" value="PdxA"/>
    <property type="match status" value="1"/>
</dbReference>
<accession>A0A809R2L3</accession>
<feature type="binding site" evidence="10">
    <location>
        <position position="150"/>
    </location>
    <ligand>
        <name>a divalent metal cation</name>
        <dbReference type="ChEBI" id="CHEBI:60240"/>
        <note>ligand shared between dimeric partners</note>
    </ligand>
</feature>
<gene>
    <name evidence="10" type="primary">pdxA</name>
    <name evidence="11" type="ORF">DSYM_25080</name>
</gene>
<keyword evidence="5 10" id="KW-0521">NADP</keyword>
<feature type="binding site" evidence="10">
    <location>
        <position position="121"/>
    </location>
    <ligand>
        <name>substrate</name>
    </ligand>
</feature>
<dbReference type="Proteomes" id="UP000662914">
    <property type="component" value="Chromosome"/>
</dbReference>
<comment type="catalytic activity">
    <reaction evidence="10">
        <text>4-(phosphooxy)-L-threonine + NAD(+) = 3-amino-2-oxopropyl phosphate + CO2 + NADH</text>
        <dbReference type="Rhea" id="RHEA:32275"/>
        <dbReference type="ChEBI" id="CHEBI:16526"/>
        <dbReference type="ChEBI" id="CHEBI:57279"/>
        <dbReference type="ChEBI" id="CHEBI:57540"/>
        <dbReference type="ChEBI" id="CHEBI:57945"/>
        <dbReference type="ChEBI" id="CHEBI:58452"/>
        <dbReference type="EC" id="1.1.1.262"/>
    </reaction>
</comment>
<dbReference type="InterPro" id="IPR005255">
    <property type="entry name" value="PdxA_fam"/>
</dbReference>
<keyword evidence="1 10" id="KW-0963">Cytoplasm</keyword>
<keyword evidence="7 10" id="KW-0520">NAD</keyword>
<keyword evidence="3 10" id="KW-0862">Zinc</keyword>
<feature type="binding site" evidence="10">
    <location>
        <position position="195"/>
    </location>
    <ligand>
        <name>a divalent metal cation</name>
        <dbReference type="ChEBI" id="CHEBI:60240"/>
        <note>ligand shared between dimeric partners</note>
    </ligand>
</feature>
<dbReference type="PANTHER" id="PTHR30004:SF5">
    <property type="entry name" value="4-HYDROXYTHREONINE-4-PHOSPHATE DEHYDROGENASE"/>
    <property type="match status" value="1"/>
</dbReference>